<accession>A0A930BTV8</accession>
<comment type="caution">
    <text evidence="1">The sequence shown here is derived from an EMBL/GenBank/DDBJ whole genome shotgun (WGS) entry which is preliminary data.</text>
</comment>
<gene>
    <name evidence="1" type="ORF">HXL68_11985</name>
</gene>
<evidence type="ECO:0000313" key="2">
    <source>
        <dbReference type="Proteomes" id="UP000718593"/>
    </source>
</evidence>
<organism evidence="1 2">
    <name type="scientific">Dechloromonas agitata</name>
    <dbReference type="NCBI Taxonomy" id="73030"/>
    <lineage>
        <taxon>Bacteria</taxon>
        <taxon>Pseudomonadati</taxon>
        <taxon>Pseudomonadota</taxon>
        <taxon>Betaproteobacteria</taxon>
        <taxon>Rhodocyclales</taxon>
        <taxon>Azonexaceae</taxon>
        <taxon>Dechloromonas</taxon>
    </lineage>
</organism>
<proteinExistence type="predicted"/>
<protein>
    <submittedName>
        <fullName evidence="1">Uncharacterized protein</fullName>
    </submittedName>
</protein>
<dbReference type="Proteomes" id="UP000718593">
    <property type="component" value="Unassembled WGS sequence"/>
</dbReference>
<evidence type="ECO:0000313" key="1">
    <source>
        <dbReference type="EMBL" id="MBF1165742.1"/>
    </source>
</evidence>
<name>A0A930BTV8_9RHOO</name>
<reference evidence="1" key="1">
    <citation type="submission" date="2020-04" db="EMBL/GenBank/DDBJ databases">
        <title>Deep metagenomics examines the oral microbiome during advanced dental caries in children, revealing novel taxa and co-occurrences with host molecules.</title>
        <authorList>
            <person name="Baker J.L."/>
            <person name="Morton J.T."/>
            <person name="Dinis M."/>
            <person name="Alvarez R."/>
            <person name="Tran N.C."/>
            <person name="Knight R."/>
            <person name="Edlund A."/>
        </authorList>
    </citation>
    <scope>NUCLEOTIDE SEQUENCE</scope>
    <source>
        <strain evidence="1">JCVI_32_bin.24</strain>
    </source>
</reference>
<dbReference type="AlphaFoldDB" id="A0A930BTV8"/>
<dbReference type="EMBL" id="JABZMI010000267">
    <property type="protein sequence ID" value="MBF1165742.1"/>
    <property type="molecule type" value="Genomic_DNA"/>
</dbReference>
<sequence>MDLIGLVLIALVVVIGYKISPILLPKADLTVLPDPACNLQKQVCPATLPSGGTIELSLGARPVPLVKPFAVQVVAKGLQPARIAVDFAGVEMNMGYNRPELQERGEGRFVGEATLPVCITGQMDWQATVLIEAGSERIAVPFRFTTGEHE</sequence>